<name>A0A4P7QK57_9CORY</name>
<proteinExistence type="predicted"/>
<evidence type="ECO:0008006" key="5">
    <source>
        <dbReference type="Google" id="ProtNLM"/>
    </source>
</evidence>
<evidence type="ECO:0000256" key="2">
    <source>
        <dbReference type="SAM" id="Phobius"/>
    </source>
</evidence>
<feature type="region of interest" description="Disordered" evidence="1">
    <location>
        <begin position="64"/>
        <end position="83"/>
    </location>
</feature>
<keyword evidence="2" id="KW-0812">Transmembrane</keyword>
<protein>
    <recommendedName>
        <fullName evidence="5">DUF3068 domain-containing protein</fullName>
    </recommendedName>
</protein>
<dbReference type="Proteomes" id="UP000296352">
    <property type="component" value="Chromosome"/>
</dbReference>
<accession>A0A4P7QK57</accession>
<keyword evidence="2" id="KW-1133">Transmembrane helix</keyword>
<gene>
    <name evidence="3" type="ORF">CENDO_10505</name>
</gene>
<reference evidence="3 4" key="1">
    <citation type="submission" date="2019-04" db="EMBL/GenBank/DDBJ databases">
        <title>Corynebacterium endometrii sp. nov., isolated from the uterus of a cow with endometritis.</title>
        <authorList>
            <person name="Ballas P."/>
            <person name="Ruckert C."/>
            <person name="Wagener K."/>
            <person name="Drillich M."/>
            <person name="Kaempfer P."/>
            <person name="Busse H.-J."/>
            <person name="Ehling-Schulz M."/>
        </authorList>
    </citation>
    <scope>NUCLEOTIDE SEQUENCE [LARGE SCALE GENOMIC DNA]</scope>
    <source>
        <strain evidence="3 4">LMM-1653</strain>
    </source>
</reference>
<dbReference type="RefSeq" id="WP_136141946.1">
    <property type="nucleotide sequence ID" value="NZ_CP039247.1"/>
</dbReference>
<keyword evidence="4" id="KW-1185">Reference proteome</keyword>
<dbReference type="InterPro" id="IPR021424">
    <property type="entry name" value="PorA"/>
</dbReference>
<evidence type="ECO:0000256" key="1">
    <source>
        <dbReference type="SAM" id="MobiDB-lite"/>
    </source>
</evidence>
<organism evidence="3 4">
    <name type="scientific">Corynebacterium endometrii</name>
    <dbReference type="NCBI Taxonomy" id="2488819"/>
    <lineage>
        <taxon>Bacteria</taxon>
        <taxon>Bacillati</taxon>
        <taxon>Actinomycetota</taxon>
        <taxon>Actinomycetes</taxon>
        <taxon>Mycobacteriales</taxon>
        <taxon>Corynebacteriaceae</taxon>
        <taxon>Corynebacterium</taxon>
    </lineage>
</organism>
<keyword evidence="2" id="KW-0472">Membrane</keyword>
<dbReference type="OrthoDB" id="153031at2"/>
<dbReference type="Pfam" id="PF11271">
    <property type="entry name" value="PorA"/>
    <property type="match status" value="1"/>
</dbReference>
<dbReference type="EMBL" id="CP039247">
    <property type="protein sequence ID" value="QCB29354.1"/>
    <property type="molecule type" value="Genomic_DNA"/>
</dbReference>
<feature type="transmembrane region" description="Helical" evidence="2">
    <location>
        <begin position="12"/>
        <end position="32"/>
    </location>
</feature>
<feature type="transmembrane region" description="Helical" evidence="2">
    <location>
        <begin position="360"/>
        <end position="381"/>
    </location>
</feature>
<dbReference type="AlphaFoldDB" id="A0A4P7QK57"/>
<evidence type="ECO:0000313" key="3">
    <source>
        <dbReference type="EMBL" id="QCB29354.1"/>
    </source>
</evidence>
<sequence>MRAFFTSRDPLRWVIIGAIISLLIGAVLPPLFENRSRPLALDIRNATATAHADARMLDVANAAGGEEAARPGNPERPGCSTAPAPLRCYQVTATAQLRHEYATSPDAEDDSLANLDSTMRVVVGGQDVARIEEHSLLNRESTYPARGENNSQSVAVGDLDPQAAGEGSAREGLRFFFPSATEQRSYPYYDPMTGSADPIDFVRTEKVDGVPAYVFYQKVSGINLAETVGLALELGEGGGNPALRQSPGGPRAAAPARIFYSDKELAEFGYRRDEIVAVDPWYAVDRTFWVEPTTGIVLNVEEKVYSYLAADKEQAETMAQRPWSEERTLFASTFNWDEESRDKALAEVGNTVTGTKVMSVLSWLGKGVAIVLLATAGWMLVRRRNASTDGLTAEAVAADARPESVR</sequence>
<dbReference type="KEGG" id="cee:CENDO_10505"/>
<evidence type="ECO:0000313" key="4">
    <source>
        <dbReference type="Proteomes" id="UP000296352"/>
    </source>
</evidence>
<feature type="region of interest" description="Disordered" evidence="1">
    <location>
        <begin position="143"/>
        <end position="166"/>
    </location>
</feature>